<dbReference type="InterPro" id="IPR013783">
    <property type="entry name" value="Ig-like_fold"/>
</dbReference>
<protein>
    <recommendedName>
        <fullName evidence="4">Ig-like domain-containing protein</fullName>
    </recommendedName>
</protein>
<feature type="region of interest" description="Disordered" evidence="1">
    <location>
        <begin position="654"/>
        <end position="691"/>
    </location>
</feature>
<proteinExistence type="predicted"/>
<dbReference type="Gene3D" id="2.60.40.10">
    <property type="entry name" value="Immunoglobulins"/>
    <property type="match status" value="1"/>
</dbReference>
<sequence>MKQLSIIWLILPLVFGCHPVVAQLSLHIDEHFFAGKEIRKVETTNDGWVWVLGEGNFLARISPNNVVEDFTAQFATYSTKSFTDISSHMADTLLLGTKGDYAYLFANGDIRQIGPNQGLSESIITSVVIKKQYYHQYNYISDYNDVGKISLVTNLYVYRSMDFEYFNKHPSESFLYNKKVSFHQNDRKGFALSIFYGDGVGGGACYGADVSNIDLVAGHQGGSLLWNTPIDVFAHTPDSIRAVYTSSRVKDMFDYNFVKYWAGRTGLNYLANAPNCHQPSEPIHFFDDKEVSSIGELHLLGAATEDYLTYILVGTSTGLFVSNESQKQYFSTAYSRATVLGEVAINDMESMSDGVPVEINGWSVYYPFSFCEQRMYVATADGLFKLDYSIAPASYEQLGNTLYYNDNYLDSDTLITCGGDDHLLRLPFSIGVNNSIQWQRNGQDIIGADSNAVYFSESGTYRAVMWFGCENIEIYSKEVTVEMTDAPKFTFDYPDTVHICEGDTFPMEVKNAQSNYSYQWFQNGEALTGETSPAFSATEAGTYAVGVSACGDNFVFSDSVTVRLHHLEKPISSDRDILMCEGEPGTITVTGYAPETIKRWYRDGVLLPRESDPILVVSQPGAYTVEIAIGSCSVMSDELTVRFVALPMRKSRRPTTSHYAMEHQQPSRLIMRPTKPTPTSGQQGRPPEASW</sequence>
<gene>
    <name evidence="2" type="ORF">SAMN05444682_104256</name>
</gene>
<dbReference type="AlphaFoldDB" id="A0A1I3IYG9"/>
<evidence type="ECO:0008006" key="4">
    <source>
        <dbReference type="Google" id="ProtNLM"/>
    </source>
</evidence>
<keyword evidence="3" id="KW-1185">Reference proteome</keyword>
<accession>A0A1I3IYG9</accession>
<dbReference type="OrthoDB" id="5726170at2"/>
<dbReference type="EMBL" id="FOQO01000004">
    <property type="protein sequence ID" value="SFI52888.1"/>
    <property type="molecule type" value="Genomic_DNA"/>
</dbReference>
<dbReference type="Proteomes" id="UP000198670">
    <property type="component" value="Unassembled WGS sequence"/>
</dbReference>
<evidence type="ECO:0000256" key="1">
    <source>
        <dbReference type="SAM" id="MobiDB-lite"/>
    </source>
</evidence>
<organism evidence="2 3">
    <name type="scientific">Parapedobacter indicus</name>
    <dbReference type="NCBI Taxonomy" id="1477437"/>
    <lineage>
        <taxon>Bacteria</taxon>
        <taxon>Pseudomonadati</taxon>
        <taxon>Bacteroidota</taxon>
        <taxon>Sphingobacteriia</taxon>
        <taxon>Sphingobacteriales</taxon>
        <taxon>Sphingobacteriaceae</taxon>
        <taxon>Parapedobacter</taxon>
    </lineage>
</organism>
<evidence type="ECO:0000313" key="2">
    <source>
        <dbReference type="EMBL" id="SFI52888.1"/>
    </source>
</evidence>
<evidence type="ECO:0000313" key="3">
    <source>
        <dbReference type="Proteomes" id="UP000198670"/>
    </source>
</evidence>
<name>A0A1I3IYG9_9SPHI</name>
<dbReference type="PROSITE" id="PS51257">
    <property type="entry name" value="PROKAR_LIPOPROTEIN"/>
    <property type="match status" value="1"/>
</dbReference>
<dbReference type="RefSeq" id="WP_090626510.1">
    <property type="nucleotide sequence ID" value="NZ_FOQO01000004.1"/>
</dbReference>
<reference evidence="2 3" key="1">
    <citation type="submission" date="2016-10" db="EMBL/GenBank/DDBJ databases">
        <authorList>
            <person name="de Groot N.N."/>
        </authorList>
    </citation>
    <scope>NUCLEOTIDE SEQUENCE [LARGE SCALE GENOMIC DNA]</scope>
    <source>
        <strain evidence="2 3">RK1</strain>
    </source>
</reference>
<dbReference type="STRING" id="1477437.SAMN05444682_104256"/>